<organism evidence="1 2">
    <name type="scientific">Aspergillus wentii DTO 134E9</name>
    <dbReference type="NCBI Taxonomy" id="1073089"/>
    <lineage>
        <taxon>Eukaryota</taxon>
        <taxon>Fungi</taxon>
        <taxon>Dikarya</taxon>
        <taxon>Ascomycota</taxon>
        <taxon>Pezizomycotina</taxon>
        <taxon>Eurotiomycetes</taxon>
        <taxon>Eurotiomycetidae</taxon>
        <taxon>Eurotiales</taxon>
        <taxon>Aspergillaceae</taxon>
        <taxon>Aspergillus</taxon>
        <taxon>Aspergillus subgen. Cremei</taxon>
    </lineage>
</organism>
<gene>
    <name evidence="1" type="ORF">ASPWEDRAFT_179849</name>
</gene>
<dbReference type="Proteomes" id="UP000184383">
    <property type="component" value="Unassembled WGS sequence"/>
</dbReference>
<reference evidence="2" key="1">
    <citation type="journal article" date="2017" name="Genome Biol.">
        <title>Comparative genomics reveals high biological diversity and specific adaptations in the industrially and medically important fungal genus Aspergillus.</title>
        <authorList>
            <person name="de Vries R.P."/>
            <person name="Riley R."/>
            <person name="Wiebenga A."/>
            <person name="Aguilar-Osorio G."/>
            <person name="Amillis S."/>
            <person name="Uchima C.A."/>
            <person name="Anderluh G."/>
            <person name="Asadollahi M."/>
            <person name="Askin M."/>
            <person name="Barry K."/>
            <person name="Battaglia E."/>
            <person name="Bayram O."/>
            <person name="Benocci T."/>
            <person name="Braus-Stromeyer S.A."/>
            <person name="Caldana C."/>
            <person name="Canovas D."/>
            <person name="Cerqueira G.C."/>
            <person name="Chen F."/>
            <person name="Chen W."/>
            <person name="Choi C."/>
            <person name="Clum A."/>
            <person name="Dos Santos R.A."/>
            <person name="Damasio A.R."/>
            <person name="Diallinas G."/>
            <person name="Emri T."/>
            <person name="Fekete E."/>
            <person name="Flipphi M."/>
            <person name="Freyberg S."/>
            <person name="Gallo A."/>
            <person name="Gournas C."/>
            <person name="Habgood R."/>
            <person name="Hainaut M."/>
            <person name="Harispe M.L."/>
            <person name="Henrissat B."/>
            <person name="Hilden K.S."/>
            <person name="Hope R."/>
            <person name="Hossain A."/>
            <person name="Karabika E."/>
            <person name="Karaffa L."/>
            <person name="Karanyi Z."/>
            <person name="Krasevec N."/>
            <person name="Kuo A."/>
            <person name="Kusch H."/>
            <person name="LaButti K."/>
            <person name="Lagendijk E.L."/>
            <person name="Lapidus A."/>
            <person name="Levasseur A."/>
            <person name="Lindquist E."/>
            <person name="Lipzen A."/>
            <person name="Logrieco A.F."/>
            <person name="MacCabe A."/>
            <person name="Maekelae M.R."/>
            <person name="Malavazi I."/>
            <person name="Melin P."/>
            <person name="Meyer V."/>
            <person name="Mielnichuk N."/>
            <person name="Miskei M."/>
            <person name="Molnar A.P."/>
            <person name="Mule G."/>
            <person name="Ngan C.Y."/>
            <person name="Orejas M."/>
            <person name="Orosz E."/>
            <person name="Ouedraogo J.P."/>
            <person name="Overkamp K.M."/>
            <person name="Park H.-S."/>
            <person name="Perrone G."/>
            <person name="Piumi F."/>
            <person name="Punt P.J."/>
            <person name="Ram A.F."/>
            <person name="Ramon A."/>
            <person name="Rauscher S."/>
            <person name="Record E."/>
            <person name="Riano-Pachon D.M."/>
            <person name="Robert V."/>
            <person name="Roehrig J."/>
            <person name="Ruller R."/>
            <person name="Salamov A."/>
            <person name="Salih N.S."/>
            <person name="Samson R.A."/>
            <person name="Sandor E."/>
            <person name="Sanguinetti M."/>
            <person name="Schuetze T."/>
            <person name="Sepcic K."/>
            <person name="Shelest E."/>
            <person name="Sherlock G."/>
            <person name="Sophianopoulou V."/>
            <person name="Squina F.M."/>
            <person name="Sun H."/>
            <person name="Susca A."/>
            <person name="Todd R.B."/>
            <person name="Tsang A."/>
            <person name="Unkles S.E."/>
            <person name="van de Wiele N."/>
            <person name="van Rossen-Uffink D."/>
            <person name="Oliveira J.V."/>
            <person name="Vesth T.C."/>
            <person name="Visser J."/>
            <person name="Yu J.-H."/>
            <person name="Zhou M."/>
            <person name="Andersen M.R."/>
            <person name="Archer D.B."/>
            <person name="Baker S.E."/>
            <person name="Benoit I."/>
            <person name="Brakhage A.A."/>
            <person name="Braus G.H."/>
            <person name="Fischer R."/>
            <person name="Frisvad J.C."/>
            <person name="Goldman G.H."/>
            <person name="Houbraken J."/>
            <person name="Oakley B."/>
            <person name="Pocsi I."/>
            <person name="Scazzocchio C."/>
            <person name="Seiboth B."/>
            <person name="vanKuyk P.A."/>
            <person name="Wortman J."/>
            <person name="Dyer P.S."/>
            <person name="Grigoriev I.V."/>
        </authorList>
    </citation>
    <scope>NUCLEOTIDE SEQUENCE [LARGE SCALE GENOMIC DNA]</scope>
    <source>
        <strain evidence="2">DTO 134E9</strain>
    </source>
</reference>
<dbReference type="GeneID" id="63747659"/>
<keyword evidence="2" id="KW-1185">Reference proteome</keyword>
<evidence type="ECO:0008006" key="3">
    <source>
        <dbReference type="Google" id="ProtNLM"/>
    </source>
</evidence>
<evidence type="ECO:0000313" key="2">
    <source>
        <dbReference type="Proteomes" id="UP000184383"/>
    </source>
</evidence>
<name>A0A1L9RTT2_ASPWE</name>
<dbReference type="VEuPathDB" id="FungiDB:ASPWEDRAFT_179849"/>
<dbReference type="OrthoDB" id="10552911at2759"/>
<dbReference type="AlphaFoldDB" id="A0A1L9RTT2"/>
<protein>
    <recommendedName>
        <fullName evidence="3">F-box domain-containing protein</fullName>
    </recommendedName>
</protein>
<proteinExistence type="predicted"/>
<sequence>MEQVLRKLDRPERPAIIGKWGRETTKLDLAMELLTFELWMLIGEMISSKSSLLSLSLVCRQFHSIFTPMLFSRIKCTNIEWIVSDDFLQFLSTPHVRHVRELTFIIGGDWLSVLWPNSEDVIVCLLNRRLVQCFIAMPNLTSFTFGEPMAKLTIREESEGVGMLPIYNKTLLALRQHSPRLRHLSITFPSSGDHLLDLEENTCDTESEEFKHYEQMTDVPSNLEGLVSTLVASPNLHGLALGLNDLAQVKDFFPRLCKSYAAAGGHPLLLKRLSFSRGCMPYSDEISHIPLLCDLDVLQSTYMSNEFTKDYTRKYLDFLCPEKQMACLALSDPSWCRSIRRISAKCLDDGFFSLIRRIGQDTTIAPHFMSEMTFTNCNFKDIAPKRFNIDPDKQMYWPRVFSVQYPARKEDIETCIHPVILEISGWRGLERLHFPSDIGNYEERKLISNLTKSLGQNLKVLSLYAPRKYPHTPFLPDKDFYCSLCLYEENCTTGERTIFDERDAVLHQDLEGSNRLRYAKPLCLDSNLVYLGIFDCYYRIYKDIVRDNDNRPFKVAWMQSVANYKADERGEEVFQSLFYGDLSGMPSLL</sequence>
<dbReference type="RefSeq" id="XP_040691944.1">
    <property type="nucleotide sequence ID" value="XM_040831811.1"/>
</dbReference>
<accession>A0A1L9RTT2</accession>
<dbReference type="EMBL" id="KV878210">
    <property type="protein sequence ID" value="OJJ38268.1"/>
    <property type="molecule type" value="Genomic_DNA"/>
</dbReference>
<evidence type="ECO:0000313" key="1">
    <source>
        <dbReference type="EMBL" id="OJJ38268.1"/>
    </source>
</evidence>